<dbReference type="Proteomes" id="UP000469950">
    <property type="component" value="Unassembled WGS sequence"/>
</dbReference>
<keyword evidence="1" id="KW-0472">Membrane</keyword>
<evidence type="ECO:0000256" key="1">
    <source>
        <dbReference type="SAM" id="Phobius"/>
    </source>
</evidence>
<protein>
    <recommendedName>
        <fullName evidence="4">DUF2970 domain-containing protein</fullName>
    </recommendedName>
</protein>
<dbReference type="EMBL" id="WBMP01000003">
    <property type="protein sequence ID" value="KAE8546634.1"/>
    <property type="molecule type" value="Genomic_DNA"/>
</dbReference>
<dbReference type="Pfam" id="PF11174">
    <property type="entry name" value="DUF2970"/>
    <property type="match status" value="1"/>
</dbReference>
<proteinExistence type="predicted"/>
<dbReference type="AlphaFoldDB" id="A0A833JRA5"/>
<sequence>MTNKSDGSLRRRVTRLLKLVQSILAAAFGVQSSRRHAEDFNSNSPVPYIVGGVLFTAGFVGILILIVHLVLAAQ</sequence>
<dbReference type="InterPro" id="IPR021344">
    <property type="entry name" value="DUF2970"/>
</dbReference>
<keyword evidence="1" id="KW-1133">Transmembrane helix</keyword>
<feature type="transmembrane region" description="Helical" evidence="1">
    <location>
        <begin position="47"/>
        <end position="71"/>
    </location>
</feature>
<comment type="caution">
    <text evidence="2">The sequence shown here is derived from an EMBL/GenBank/DDBJ whole genome shotgun (WGS) entry which is preliminary data.</text>
</comment>
<accession>A0A833JRA5</accession>
<gene>
    <name evidence="2" type="ORF">F6453_0875</name>
</gene>
<reference evidence="2 3" key="1">
    <citation type="submission" date="2019-10" db="EMBL/GenBank/DDBJ databases">
        <title>Draft genome sequence of Marinobacter hydrocarbonoclasticus NCT7M from the microbiome of the marine copepod.</title>
        <authorList>
            <person name="Nuttall R."/>
            <person name="Sharma G."/>
            <person name="Moisander P."/>
        </authorList>
    </citation>
    <scope>NUCLEOTIDE SEQUENCE [LARGE SCALE GENOMIC DNA]</scope>
    <source>
        <strain evidence="2 3">NCT7M</strain>
    </source>
</reference>
<evidence type="ECO:0008006" key="4">
    <source>
        <dbReference type="Google" id="ProtNLM"/>
    </source>
</evidence>
<dbReference type="RefSeq" id="WP_153740100.1">
    <property type="nucleotide sequence ID" value="NZ_WBMP01000003.1"/>
</dbReference>
<keyword evidence="1" id="KW-0812">Transmembrane</keyword>
<name>A0A833JRA5_MARNT</name>
<organism evidence="2 3">
    <name type="scientific">Marinobacter nauticus</name>
    <name type="common">Marinobacter hydrocarbonoclasticus</name>
    <name type="synonym">Marinobacter aquaeolei</name>
    <dbReference type="NCBI Taxonomy" id="2743"/>
    <lineage>
        <taxon>Bacteria</taxon>
        <taxon>Pseudomonadati</taxon>
        <taxon>Pseudomonadota</taxon>
        <taxon>Gammaproteobacteria</taxon>
        <taxon>Pseudomonadales</taxon>
        <taxon>Marinobacteraceae</taxon>
        <taxon>Marinobacter</taxon>
    </lineage>
</organism>
<evidence type="ECO:0000313" key="2">
    <source>
        <dbReference type="EMBL" id="KAE8546634.1"/>
    </source>
</evidence>
<evidence type="ECO:0000313" key="3">
    <source>
        <dbReference type="Proteomes" id="UP000469950"/>
    </source>
</evidence>